<dbReference type="Gene3D" id="3.40.190.10">
    <property type="entry name" value="Periplasmic binding protein-like II"/>
    <property type="match status" value="1"/>
</dbReference>
<gene>
    <name evidence="3" type="ORF">ITX44_21190</name>
</gene>
<proteinExistence type="predicted"/>
<evidence type="ECO:0000256" key="2">
    <source>
        <dbReference type="SAM" id="SignalP"/>
    </source>
</evidence>
<dbReference type="PROSITE" id="PS51257">
    <property type="entry name" value="PROKAR_LIPOPROTEIN"/>
    <property type="match status" value="1"/>
</dbReference>
<dbReference type="SUPFAM" id="SSF53850">
    <property type="entry name" value="Periplasmic binding protein-like II"/>
    <property type="match status" value="1"/>
</dbReference>
<feature type="region of interest" description="Disordered" evidence="1">
    <location>
        <begin position="28"/>
        <end position="47"/>
    </location>
</feature>
<keyword evidence="2" id="KW-0732">Signal</keyword>
<dbReference type="InterPro" id="IPR050490">
    <property type="entry name" value="Bact_solute-bd_prot1"/>
</dbReference>
<feature type="signal peptide" evidence="2">
    <location>
        <begin position="1"/>
        <end position="25"/>
    </location>
</feature>
<evidence type="ECO:0000313" key="3">
    <source>
        <dbReference type="EMBL" id="MBM9506999.1"/>
    </source>
</evidence>
<dbReference type="RefSeq" id="WP_205358861.1">
    <property type="nucleotide sequence ID" value="NZ_JADKYB010000011.1"/>
</dbReference>
<dbReference type="PANTHER" id="PTHR43649">
    <property type="entry name" value="ARABINOSE-BINDING PROTEIN-RELATED"/>
    <property type="match status" value="1"/>
</dbReference>
<keyword evidence="4" id="KW-1185">Reference proteome</keyword>
<comment type="caution">
    <text evidence="3">The sequence shown here is derived from an EMBL/GenBank/DDBJ whole genome shotgun (WGS) entry which is preliminary data.</text>
</comment>
<sequence>MRNSSTSSRLLAATALVAALGLTVAGCSSSSDSGKSSGGKSSSSSGSLAGTTITYWASNQGTSLDNDKQVLTPELNKFTQQTGIKVKLEVIGWADLLNRILAATTSGEGPDVLNIGNTWSASLQATGALMPWDDAAFTKIGGKSRWAPASIAAAGAAGQDPAAVPLYSMAYGLYYNKKMFADAGIANPPKTWDELVADGKKLTKNGHYGLAVEGGNGSENIHHAFVLAKQRGSDWFDSSGKATFTTPANVAAVKQYVDFVGANGIAAKGDAEYAQNQTITDFATGKAAMMMWQSAATSIKAHGMTPDQYGVVPVPTQTANPTGDAAVTSMVAGINLAVFKNTKHQDAAVQLVKFLTSTPEQKILNGTYGSLPPVTEAQSDPAFQTPDLKVLGQVLSTSAAPLPQVPNESQFETLVGTAVKNLFADAAAGKDVSTDTVKAELDKAQQQMPAS</sequence>
<dbReference type="EMBL" id="JADKYB010000011">
    <property type="protein sequence ID" value="MBM9506999.1"/>
    <property type="molecule type" value="Genomic_DNA"/>
</dbReference>
<dbReference type="InterPro" id="IPR006059">
    <property type="entry name" value="SBP"/>
</dbReference>
<protein>
    <submittedName>
        <fullName evidence="3">Sugar ABC transporter substrate-binding protein</fullName>
    </submittedName>
</protein>
<dbReference type="CDD" id="cd13585">
    <property type="entry name" value="PBP2_TMBP_like"/>
    <property type="match status" value="1"/>
</dbReference>
<dbReference type="Pfam" id="PF01547">
    <property type="entry name" value="SBP_bac_1"/>
    <property type="match status" value="1"/>
</dbReference>
<accession>A0ABS2TUJ2</accession>
<reference evidence="3 4" key="1">
    <citation type="submission" date="2021-01" db="EMBL/GenBank/DDBJ databases">
        <title>Streptomyces acididurans sp. nov., isolated from a peat swamp forest soil.</title>
        <authorList>
            <person name="Chantavorakit T."/>
            <person name="Duangmal K."/>
        </authorList>
    </citation>
    <scope>NUCLEOTIDE SEQUENCE [LARGE SCALE GENOMIC DNA]</scope>
    <source>
        <strain evidence="3 4">KK5PA1</strain>
    </source>
</reference>
<evidence type="ECO:0000313" key="4">
    <source>
        <dbReference type="Proteomes" id="UP000749040"/>
    </source>
</evidence>
<dbReference type="Proteomes" id="UP000749040">
    <property type="component" value="Unassembled WGS sequence"/>
</dbReference>
<evidence type="ECO:0000256" key="1">
    <source>
        <dbReference type="SAM" id="MobiDB-lite"/>
    </source>
</evidence>
<name>A0ABS2TUJ2_9ACTN</name>
<dbReference type="PANTHER" id="PTHR43649:SF12">
    <property type="entry name" value="DIACETYLCHITOBIOSE BINDING PROTEIN DASA"/>
    <property type="match status" value="1"/>
</dbReference>
<feature type="chain" id="PRO_5045919389" evidence="2">
    <location>
        <begin position="26"/>
        <end position="451"/>
    </location>
</feature>
<organism evidence="3 4">
    <name type="scientific">Actinacidiphila acididurans</name>
    <dbReference type="NCBI Taxonomy" id="2784346"/>
    <lineage>
        <taxon>Bacteria</taxon>
        <taxon>Bacillati</taxon>
        <taxon>Actinomycetota</taxon>
        <taxon>Actinomycetes</taxon>
        <taxon>Kitasatosporales</taxon>
        <taxon>Streptomycetaceae</taxon>
        <taxon>Actinacidiphila</taxon>
    </lineage>
</organism>